<organism evidence="6 7">
    <name type="scientific">Pseudarthrobacter siccitolerans</name>
    <dbReference type="NCBI Taxonomy" id="861266"/>
    <lineage>
        <taxon>Bacteria</taxon>
        <taxon>Bacillati</taxon>
        <taxon>Actinomycetota</taxon>
        <taxon>Actinomycetes</taxon>
        <taxon>Micrococcales</taxon>
        <taxon>Micrococcaceae</taxon>
        <taxon>Pseudarthrobacter</taxon>
    </lineage>
</organism>
<keyword evidence="7" id="KW-1185">Reference proteome</keyword>
<proteinExistence type="predicted"/>
<dbReference type="EC" id="5.1.1.1" evidence="6"/>
<evidence type="ECO:0000259" key="5">
    <source>
        <dbReference type="PROSITE" id="PS50932"/>
    </source>
</evidence>
<dbReference type="RefSeq" id="WP_050054870.1">
    <property type="nucleotide sequence ID" value="NZ_CAQI01000041.1"/>
</dbReference>
<dbReference type="PROSITE" id="PS00356">
    <property type="entry name" value="HTH_LACI_1"/>
    <property type="match status" value="1"/>
</dbReference>
<dbReference type="GO" id="GO:0003700">
    <property type="term" value="F:DNA-binding transcription factor activity"/>
    <property type="evidence" value="ECO:0007669"/>
    <property type="project" value="TreeGrafter"/>
</dbReference>
<dbReference type="PANTHER" id="PTHR30146">
    <property type="entry name" value="LACI-RELATED TRANSCRIPTIONAL REPRESSOR"/>
    <property type="match status" value="1"/>
</dbReference>
<evidence type="ECO:0000256" key="2">
    <source>
        <dbReference type="ARBA" id="ARBA00023015"/>
    </source>
</evidence>
<feature type="domain" description="HTH lacI-type" evidence="5">
    <location>
        <begin position="5"/>
        <end position="61"/>
    </location>
</feature>
<dbReference type="CDD" id="cd01392">
    <property type="entry name" value="HTH_LacI"/>
    <property type="match status" value="1"/>
</dbReference>
<name>A0A024H1N5_9MICC</name>
<dbReference type="SUPFAM" id="SSF47413">
    <property type="entry name" value="lambda repressor-like DNA-binding domains"/>
    <property type="match status" value="1"/>
</dbReference>
<dbReference type="GO" id="GO:0000976">
    <property type="term" value="F:transcription cis-regulatory region binding"/>
    <property type="evidence" value="ECO:0007669"/>
    <property type="project" value="TreeGrafter"/>
</dbReference>
<dbReference type="STRING" id="861266.ARTSIC4J27_1868"/>
<dbReference type="Pfam" id="PF00532">
    <property type="entry name" value="Peripla_BP_1"/>
    <property type="match status" value="1"/>
</dbReference>
<dbReference type="InterPro" id="IPR000843">
    <property type="entry name" value="HTH_LacI"/>
</dbReference>
<dbReference type="SUPFAM" id="SSF53822">
    <property type="entry name" value="Periplasmic binding protein-like I"/>
    <property type="match status" value="1"/>
</dbReference>
<dbReference type="Gene3D" id="3.40.50.2300">
    <property type="match status" value="2"/>
</dbReference>
<dbReference type="InterPro" id="IPR028082">
    <property type="entry name" value="Peripla_BP_I"/>
</dbReference>
<dbReference type="Proteomes" id="UP000035722">
    <property type="component" value="Unassembled WGS sequence"/>
</dbReference>
<keyword evidence="4" id="KW-0804">Transcription</keyword>
<dbReference type="Gene3D" id="1.10.260.40">
    <property type="entry name" value="lambda repressor-like DNA-binding domains"/>
    <property type="match status" value="1"/>
</dbReference>
<reference evidence="7" key="1">
    <citation type="journal article" date="2014" name="Genome Announc.">
        <title>Genome Sequence of Arthrobacter siccitolerans 4J27, a Xeroprotectant-Producing Desiccation-Tolerant Microorganism.</title>
        <authorList>
            <person name="Manzanera M."/>
            <person name="Santa-Cruz-Calvo L."/>
            <person name="Vilchez J.I."/>
            <person name="Garcia-Fontana C."/>
            <person name="Silva-Castro G.A."/>
            <person name="Calvo C."/>
            <person name="Gonzalez-Lopez J."/>
        </authorList>
    </citation>
    <scope>NUCLEOTIDE SEQUENCE [LARGE SCALE GENOMIC DNA]</scope>
    <source>
        <strain evidence="7">4J27</strain>
    </source>
</reference>
<dbReference type="InterPro" id="IPR001761">
    <property type="entry name" value="Peripla_BP/Lac1_sug-bd_dom"/>
</dbReference>
<dbReference type="PROSITE" id="PS50932">
    <property type="entry name" value="HTH_LACI_2"/>
    <property type="match status" value="1"/>
</dbReference>
<protein>
    <submittedName>
        <fullName evidence="6">Bacterial regulatory s, lacI family protein</fullName>
        <ecNumber evidence="6">5.1.1.1</ecNumber>
    </submittedName>
</protein>
<evidence type="ECO:0000256" key="1">
    <source>
        <dbReference type="ARBA" id="ARBA00022491"/>
    </source>
</evidence>
<dbReference type="GO" id="GO:0008784">
    <property type="term" value="F:alanine racemase activity"/>
    <property type="evidence" value="ECO:0007669"/>
    <property type="project" value="UniProtKB-EC"/>
</dbReference>
<keyword evidence="3" id="KW-0238">DNA-binding</keyword>
<evidence type="ECO:0000256" key="4">
    <source>
        <dbReference type="ARBA" id="ARBA00023163"/>
    </source>
</evidence>
<keyword evidence="2" id="KW-0805">Transcription regulation</keyword>
<dbReference type="PANTHER" id="PTHR30146:SF148">
    <property type="entry name" value="HTH-TYPE TRANSCRIPTIONAL REPRESSOR PURR-RELATED"/>
    <property type="match status" value="1"/>
</dbReference>
<comment type="caution">
    <text evidence="6">The sequence shown here is derived from an EMBL/GenBank/DDBJ whole genome shotgun (WGS) entry which is preliminary data.</text>
</comment>
<dbReference type="InterPro" id="IPR010982">
    <property type="entry name" value="Lambda_DNA-bd_dom_sf"/>
</dbReference>
<dbReference type="CDD" id="cd06288">
    <property type="entry name" value="PBP1_sucrose_transcription_regulator"/>
    <property type="match status" value="1"/>
</dbReference>
<evidence type="ECO:0000313" key="7">
    <source>
        <dbReference type="Proteomes" id="UP000035722"/>
    </source>
</evidence>
<keyword evidence="6" id="KW-0413">Isomerase</keyword>
<evidence type="ECO:0000256" key="3">
    <source>
        <dbReference type="ARBA" id="ARBA00023125"/>
    </source>
</evidence>
<evidence type="ECO:0000313" key="6">
    <source>
        <dbReference type="EMBL" id="CCQ45908.1"/>
    </source>
</evidence>
<dbReference type="AlphaFoldDB" id="A0A024H1N5"/>
<dbReference type="SMART" id="SM00354">
    <property type="entry name" value="HTH_LACI"/>
    <property type="match status" value="1"/>
</dbReference>
<dbReference type="EMBL" id="CAQI01000041">
    <property type="protein sequence ID" value="CCQ45908.1"/>
    <property type="molecule type" value="Genomic_DNA"/>
</dbReference>
<keyword evidence="1" id="KW-0678">Repressor</keyword>
<gene>
    <name evidence="6" type="ORF">ARTSIC4J27_1868</name>
</gene>
<sequence>MATKVNIRDVAKAAGVSVTTVSHALSDVHSSRVNARTVEHIKAVAGNLGYAPNRLASGLRNQRSRILGLVSDEITTTPFAGAMIQGAQDAASEHGHLLMVVNSGLDNELERQEISALQQHQVDGVIYARMYNQQVSIPAELQSMPTIVLDATSDKPELSSVVPDEFGAGESAAELLVTAGHRRIAMINNEDDIPAAHGRLEGFRTGLARHGLQLPEDSLVTSRPSTAGGREAALKLLSAAEKPTALFCFSDQMAMGAYQAAGHLGLKVPSDVSIVGVDNLELIADGLWPGLSTMALPHYEMGRWAVLKLLDELENPDAPRVHRKVACPLVQRDSVAPPKH</sequence>
<dbReference type="OrthoDB" id="9798934at2"/>
<dbReference type="Pfam" id="PF00356">
    <property type="entry name" value="LacI"/>
    <property type="match status" value="1"/>
</dbReference>
<accession>A0A024H1N5</accession>